<evidence type="ECO:0000256" key="4">
    <source>
        <dbReference type="ARBA" id="ARBA00022692"/>
    </source>
</evidence>
<dbReference type="InterPro" id="IPR003400">
    <property type="entry name" value="ExbD"/>
</dbReference>
<dbReference type="Pfam" id="PF02472">
    <property type="entry name" value="ExbD"/>
    <property type="match status" value="1"/>
</dbReference>
<keyword evidence="10" id="KW-1185">Reference proteome</keyword>
<dbReference type="OrthoDB" id="5456447at2"/>
<evidence type="ECO:0000313" key="10">
    <source>
        <dbReference type="Proteomes" id="UP000024816"/>
    </source>
</evidence>
<dbReference type="STRING" id="1280952.HJA_15919"/>
<evidence type="ECO:0000256" key="1">
    <source>
        <dbReference type="ARBA" id="ARBA00004162"/>
    </source>
</evidence>
<evidence type="ECO:0000256" key="2">
    <source>
        <dbReference type="ARBA" id="ARBA00005811"/>
    </source>
</evidence>
<organism evidence="9 10">
    <name type="scientific">Hyphomonas jannaschiana VP2</name>
    <dbReference type="NCBI Taxonomy" id="1280952"/>
    <lineage>
        <taxon>Bacteria</taxon>
        <taxon>Pseudomonadati</taxon>
        <taxon>Pseudomonadota</taxon>
        <taxon>Alphaproteobacteria</taxon>
        <taxon>Hyphomonadales</taxon>
        <taxon>Hyphomonadaceae</taxon>
        <taxon>Hyphomonas</taxon>
    </lineage>
</organism>
<proteinExistence type="inferred from homology"/>
<evidence type="ECO:0000256" key="8">
    <source>
        <dbReference type="SAM" id="Phobius"/>
    </source>
</evidence>
<dbReference type="GO" id="GO:0005886">
    <property type="term" value="C:plasma membrane"/>
    <property type="evidence" value="ECO:0007669"/>
    <property type="project" value="UniProtKB-SubCell"/>
</dbReference>
<comment type="similarity">
    <text evidence="2 7">Belongs to the ExbD/TolR family.</text>
</comment>
<comment type="subcellular location">
    <subcellularLocation>
        <location evidence="1">Cell membrane</location>
        <topology evidence="1">Single-pass membrane protein</topology>
    </subcellularLocation>
    <subcellularLocation>
        <location evidence="7">Cell membrane</location>
        <topology evidence="7">Single-pass type II membrane protein</topology>
    </subcellularLocation>
</comment>
<protein>
    <submittedName>
        <fullName evidence="9">Putative TonB system transport protein ExbD</fullName>
    </submittedName>
</protein>
<name>A0A059F735_9PROT</name>
<dbReference type="AlphaFoldDB" id="A0A059F735"/>
<feature type="transmembrane region" description="Helical" evidence="8">
    <location>
        <begin position="20"/>
        <end position="37"/>
    </location>
</feature>
<dbReference type="eggNOG" id="COG0848">
    <property type="taxonomic scope" value="Bacteria"/>
</dbReference>
<dbReference type="PATRIC" id="fig|1280952.3.peg.3186"/>
<keyword evidence="3" id="KW-1003">Cell membrane</keyword>
<evidence type="ECO:0000256" key="7">
    <source>
        <dbReference type="RuleBase" id="RU003879"/>
    </source>
</evidence>
<keyword evidence="7" id="KW-0653">Protein transport</keyword>
<dbReference type="GO" id="GO:0015031">
    <property type="term" value="P:protein transport"/>
    <property type="evidence" value="ECO:0007669"/>
    <property type="project" value="UniProtKB-KW"/>
</dbReference>
<evidence type="ECO:0000256" key="6">
    <source>
        <dbReference type="ARBA" id="ARBA00023136"/>
    </source>
</evidence>
<comment type="caution">
    <text evidence="9">The sequence shown here is derived from an EMBL/GenBank/DDBJ whole genome shotgun (WGS) entry which is preliminary data.</text>
</comment>
<evidence type="ECO:0000256" key="3">
    <source>
        <dbReference type="ARBA" id="ARBA00022475"/>
    </source>
</evidence>
<keyword evidence="7" id="KW-0813">Transport</keyword>
<evidence type="ECO:0000313" key="9">
    <source>
        <dbReference type="EMBL" id="KCZ86474.1"/>
    </source>
</evidence>
<keyword evidence="5 8" id="KW-1133">Transmembrane helix</keyword>
<gene>
    <name evidence="9" type="ORF">HJA_15919</name>
</gene>
<dbReference type="GO" id="GO:0022857">
    <property type="term" value="F:transmembrane transporter activity"/>
    <property type="evidence" value="ECO:0007669"/>
    <property type="project" value="InterPro"/>
</dbReference>
<keyword evidence="6 8" id="KW-0472">Membrane</keyword>
<dbReference type="RefSeq" id="WP_035584061.1">
    <property type="nucleotide sequence ID" value="NZ_ARYJ01000014.1"/>
</dbReference>
<reference evidence="9 10" key="1">
    <citation type="journal article" date="2014" name="Antonie Van Leeuwenhoek">
        <title>Hyphomonas beringensis sp. nov. and Hyphomonas chukchiensis sp. nov., isolated from surface seawater of the Bering Sea and Chukchi Sea.</title>
        <authorList>
            <person name="Li C."/>
            <person name="Lai Q."/>
            <person name="Li G."/>
            <person name="Dong C."/>
            <person name="Wang J."/>
            <person name="Liao Y."/>
            <person name="Shao Z."/>
        </authorList>
    </citation>
    <scope>NUCLEOTIDE SEQUENCE [LARGE SCALE GENOMIC DNA]</scope>
    <source>
        <strain evidence="9 10">VP2</strain>
    </source>
</reference>
<dbReference type="EMBL" id="ARYJ01000014">
    <property type="protein sequence ID" value="KCZ86474.1"/>
    <property type="molecule type" value="Genomic_DNA"/>
</dbReference>
<dbReference type="PANTHER" id="PTHR30558:SF13">
    <property type="entry name" value="BIOPOLYMER TRANSPORT PROTEIN EXBD2"/>
    <property type="match status" value="1"/>
</dbReference>
<dbReference type="PANTHER" id="PTHR30558">
    <property type="entry name" value="EXBD MEMBRANE COMPONENT OF PMF-DRIVEN MACROMOLECULE IMPORT SYSTEM"/>
    <property type="match status" value="1"/>
</dbReference>
<keyword evidence="4 7" id="KW-0812">Transmembrane</keyword>
<dbReference type="Proteomes" id="UP000024816">
    <property type="component" value="Unassembled WGS sequence"/>
</dbReference>
<sequence length="139" mass="15235">MRGRSHEAPEEANVDLTPMLDVVFILLIFFIVTSTFAQEKAMGLEPPPPPAPPDQEQQQSVPAILIYVDESNMITVNGRNTDIGSVRANIERVRAETPESQVIIQAHPRAKSGVIVLIRDAAYNAGYQTGVNLVLSQDQ</sequence>
<accession>A0A059F735</accession>
<evidence type="ECO:0000256" key="5">
    <source>
        <dbReference type="ARBA" id="ARBA00022989"/>
    </source>
</evidence>